<evidence type="ECO:0000313" key="6">
    <source>
        <dbReference type="Proteomes" id="UP001589619"/>
    </source>
</evidence>
<comment type="caution">
    <text evidence="5">The sequence shown here is derived from an EMBL/GenBank/DDBJ whole genome shotgun (WGS) entry which is preliminary data.</text>
</comment>
<dbReference type="InterPro" id="IPR003313">
    <property type="entry name" value="AraC-bd"/>
</dbReference>
<dbReference type="Pfam" id="PF12833">
    <property type="entry name" value="HTH_18"/>
    <property type="match status" value="1"/>
</dbReference>
<evidence type="ECO:0000313" key="5">
    <source>
        <dbReference type="EMBL" id="MFB9756698.1"/>
    </source>
</evidence>
<dbReference type="Gene3D" id="1.10.10.60">
    <property type="entry name" value="Homeodomain-like"/>
    <property type="match status" value="2"/>
</dbReference>
<keyword evidence="2" id="KW-0238">DNA-binding</keyword>
<dbReference type="SUPFAM" id="SSF51215">
    <property type="entry name" value="Regulatory protein AraC"/>
    <property type="match status" value="1"/>
</dbReference>
<name>A0ABV5W8T7_9BACL</name>
<keyword evidence="3" id="KW-0804">Transcription</keyword>
<dbReference type="PROSITE" id="PS01124">
    <property type="entry name" value="HTH_ARAC_FAMILY_2"/>
    <property type="match status" value="1"/>
</dbReference>
<sequence>MDYDFLLSFSPGIIDVVKRDEAFWREFNYELVRKQSMRHILALVTEGKGVLELGDTVAQLVPGTVFQCWPGNRLRITTDSRDTLSFYSVHFGYGHLRWVRDEDRWEGRVNGPLPVPVSVETHRDVRLLESFENVFDIWNKKNAGYEWRAKLEFLQLLERFAAILRSRSGKDGRDDETLNRTIAYMKQHMHETLSRERLARECSLSPGYFSAFFKLHTGRSPMQYLLKIRMDTARQLLRGTRLPIREVALQVGFVDSFYFARLFKKETGLAPSVYRQM</sequence>
<proteinExistence type="predicted"/>
<dbReference type="PROSITE" id="PS00041">
    <property type="entry name" value="HTH_ARAC_FAMILY_1"/>
    <property type="match status" value="1"/>
</dbReference>
<dbReference type="InterPro" id="IPR018062">
    <property type="entry name" value="HTH_AraC-typ_CS"/>
</dbReference>
<dbReference type="SUPFAM" id="SSF46689">
    <property type="entry name" value="Homeodomain-like"/>
    <property type="match status" value="2"/>
</dbReference>
<keyword evidence="6" id="KW-1185">Reference proteome</keyword>
<evidence type="ECO:0000256" key="3">
    <source>
        <dbReference type="ARBA" id="ARBA00023163"/>
    </source>
</evidence>
<feature type="domain" description="HTH araC/xylS-type" evidence="4">
    <location>
        <begin position="179"/>
        <end position="277"/>
    </location>
</feature>
<keyword evidence="1" id="KW-0805">Transcription regulation</keyword>
<dbReference type="PANTHER" id="PTHR43280">
    <property type="entry name" value="ARAC-FAMILY TRANSCRIPTIONAL REGULATOR"/>
    <property type="match status" value="1"/>
</dbReference>
<dbReference type="InterPro" id="IPR020449">
    <property type="entry name" value="Tscrpt_reg_AraC-type_HTH"/>
</dbReference>
<dbReference type="SMART" id="SM00342">
    <property type="entry name" value="HTH_ARAC"/>
    <property type="match status" value="1"/>
</dbReference>
<evidence type="ECO:0000256" key="2">
    <source>
        <dbReference type="ARBA" id="ARBA00023125"/>
    </source>
</evidence>
<dbReference type="RefSeq" id="WP_344904086.1">
    <property type="nucleotide sequence ID" value="NZ_BAAAYO010000001.1"/>
</dbReference>
<dbReference type="Proteomes" id="UP001589619">
    <property type="component" value="Unassembled WGS sequence"/>
</dbReference>
<evidence type="ECO:0000256" key="1">
    <source>
        <dbReference type="ARBA" id="ARBA00023015"/>
    </source>
</evidence>
<dbReference type="PRINTS" id="PR00032">
    <property type="entry name" value="HTHARAC"/>
</dbReference>
<dbReference type="PANTHER" id="PTHR43280:SF30">
    <property type="entry name" value="MMSAB OPERON REGULATORY PROTEIN"/>
    <property type="match status" value="1"/>
</dbReference>
<dbReference type="InterPro" id="IPR009057">
    <property type="entry name" value="Homeodomain-like_sf"/>
</dbReference>
<dbReference type="EMBL" id="JBHMAG010000026">
    <property type="protein sequence ID" value="MFB9756698.1"/>
    <property type="molecule type" value="Genomic_DNA"/>
</dbReference>
<gene>
    <name evidence="5" type="ORF">ACFFNY_34465</name>
</gene>
<organism evidence="5 6">
    <name type="scientific">Paenibacillus hodogayensis</name>
    <dbReference type="NCBI Taxonomy" id="279208"/>
    <lineage>
        <taxon>Bacteria</taxon>
        <taxon>Bacillati</taxon>
        <taxon>Bacillota</taxon>
        <taxon>Bacilli</taxon>
        <taxon>Bacillales</taxon>
        <taxon>Paenibacillaceae</taxon>
        <taxon>Paenibacillus</taxon>
    </lineage>
</organism>
<evidence type="ECO:0000259" key="4">
    <source>
        <dbReference type="PROSITE" id="PS01124"/>
    </source>
</evidence>
<dbReference type="InterPro" id="IPR037923">
    <property type="entry name" value="HTH-like"/>
</dbReference>
<dbReference type="Pfam" id="PF02311">
    <property type="entry name" value="AraC_binding"/>
    <property type="match status" value="1"/>
</dbReference>
<reference evidence="5 6" key="1">
    <citation type="submission" date="2024-09" db="EMBL/GenBank/DDBJ databases">
        <authorList>
            <person name="Sun Q."/>
            <person name="Mori K."/>
        </authorList>
    </citation>
    <scope>NUCLEOTIDE SEQUENCE [LARGE SCALE GENOMIC DNA]</scope>
    <source>
        <strain evidence="5 6">JCM 12520</strain>
    </source>
</reference>
<dbReference type="InterPro" id="IPR018060">
    <property type="entry name" value="HTH_AraC"/>
</dbReference>
<accession>A0ABV5W8T7</accession>
<protein>
    <submittedName>
        <fullName evidence="5">Helix-turn-helix domain-containing protein</fullName>
    </submittedName>
</protein>